<dbReference type="EMBL" id="CAJNOC010003252">
    <property type="protein sequence ID" value="CAF0974623.1"/>
    <property type="molecule type" value="Genomic_DNA"/>
</dbReference>
<evidence type="ECO:0000256" key="1">
    <source>
        <dbReference type="SAM" id="MobiDB-lite"/>
    </source>
</evidence>
<organism evidence="2 3">
    <name type="scientific">Brachionus calyciflorus</name>
    <dbReference type="NCBI Taxonomy" id="104777"/>
    <lineage>
        <taxon>Eukaryota</taxon>
        <taxon>Metazoa</taxon>
        <taxon>Spiralia</taxon>
        <taxon>Gnathifera</taxon>
        <taxon>Rotifera</taxon>
        <taxon>Eurotatoria</taxon>
        <taxon>Monogononta</taxon>
        <taxon>Pseudotrocha</taxon>
        <taxon>Ploima</taxon>
        <taxon>Brachionidae</taxon>
        <taxon>Brachionus</taxon>
    </lineage>
</organism>
<evidence type="ECO:0000313" key="2">
    <source>
        <dbReference type="EMBL" id="CAF0974623.1"/>
    </source>
</evidence>
<name>A0A814F3Q7_9BILA</name>
<feature type="region of interest" description="Disordered" evidence="1">
    <location>
        <begin position="50"/>
        <end position="76"/>
    </location>
</feature>
<gene>
    <name evidence="2" type="ORF">OXX778_LOCUS15102</name>
</gene>
<dbReference type="AlphaFoldDB" id="A0A814F3Q7"/>
<comment type="caution">
    <text evidence="2">The sequence shown here is derived from an EMBL/GenBank/DDBJ whole genome shotgun (WGS) entry which is preliminary data.</text>
</comment>
<proteinExistence type="predicted"/>
<dbReference type="Proteomes" id="UP000663879">
    <property type="component" value="Unassembled WGS sequence"/>
</dbReference>
<evidence type="ECO:0000313" key="3">
    <source>
        <dbReference type="Proteomes" id="UP000663879"/>
    </source>
</evidence>
<feature type="compositionally biased region" description="Basic residues" evidence="1">
    <location>
        <begin position="66"/>
        <end position="76"/>
    </location>
</feature>
<sequence>MSHKINPNDNIQLLEFKLNQDLIALKKVLKWEKAIEKPIEATKLQIQALKSSKQKPMSKIPVPVHPNRKFTPKKTKNLRQIQLKF</sequence>
<protein>
    <submittedName>
        <fullName evidence="2">Uncharacterized protein</fullName>
    </submittedName>
</protein>
<accession>A0A814F3Q7</accession>
<keyword evidence="3" id="KW-1185">Reference proteome</keyword>
<reference evidence="2" key="1">
    <citation type="submission" date="2021-02" db="EMBL/GenBank/DDBJ databases">
        <authorList>
            <person name="Nowell W R."/>
        </authorList>
    </citation>
    <scope>NUCLEOTIDE SEQUENCE</scope>
    <source>
        <strain evidence="2">Ploen Becks lab</strain>
    </source>
</reference>